<dbReference type="RefSeq" id="WP_169385546.1">
    <property type="nucleotide sequence ID" value="NZ_JAAXLA010000116.1"/>
</dbReference>
<sequence>MTARAEAAEQTHRRILAAARARFANAPYEEVTLGAIAKEAGVSTQTLLNRFGSKDNLFLEYALDYAREIDALRATARVGDARAAIRVVLRQYEMMGDLVIRVLALEDRFPAFAEVSRIGRERHRAWIEEIFAADLPAGARDRRSAVLALFAAMDVYTWKLLRRDLGVSQAETARVMERLVRGALVPPD</sequence>
<accession>A0ABX1SKE6</accession>
<dbReference type="InterPro" id="IPR001647">
    <property type="entry name" value="HTH_TetR"/>
</dbReference>
<evidence type="ECO:0000256" key="1">
    <source>
        <dbReference type="ARBA" id="ARBA00023015"/>
    </source>
</evidence>
<dbReference type="Gene3D" id="1.10.357.10">
    <property type="entry name" value="Tetracycline Repressor, domain 2"/>
    <property type="match status" value="1"/>
</dbReference>
<feature type="domain" description="HTH tetR-type" evidence="5">
    <location>
        <begin position="9"/>
        <end position="69"/>
    </location>
</feature>
<dbReference type="EMBL" id="JAAXLA010000116">
    <property type="protein sequence ID" value="NMI02040.1"/>
    <property type="molecule type" value="Genomic_DNA"/>
</dbReference>
<evidence type="ECO:0000313" key="7">
    <source>
        <dbReference type="Proteomes" id="UP000820669"/>
    </source>
</evidence>
<gene>
    <name evidence="6" type="ORF">HF526_32800</name>
</gene>
<dbReference type="PANTHER" id="PTHR30055:SF234">
    <property type="entry name" value="HTH-TYPE TRANSCRIPTIONAL REGULATOR BETI"/>
    <property type="match status" value="1"/>
</dbReference>
<dbReference type="Proteomes" id="UP000820669">
    <property type="component" value="Unassembled WGS sequence"/>
</dbReference>
<evidence type="ECO:0000256" key="3">
    <source>
        <dbReference type="ARBA" id="ARBA00023163"/>
    </source>
</evidence>
<evidence type="ECO:0000259" key="5">
    <source>
        <dbReference type="PROSITE" id="PS50977"/>
    </source>
</evidence>
<dbReference type="SUPFAM" id="SSF46689">
    <property type="entry name" value="Homeodomain-like"/>
    <property type="match status" value="1"/>
</dbReference>
<evidence type="ECO:0000256" key="2">
    <source>
        <dbReference type="ARBA" id="ARBA00023125"/>
    </source>
</evidence>
<evidence type="ECO:0000313" key="6">
    <source>
        <dbReference type="EMBL" id="NMI02040.1"/>
    </source>
</evidence>
<keyword evidence="1" id="KW-0805">Transcription regulation</keyword>
<keyword evidence="7" id="KW-1185">Reference proteome</keyword>
<comment type="caution">
    <text evidence="6">The sequence shown here is derived from an EMBL/GenBank/DDBJ whole genome shotgun (WGS) entry which is preliminary data.</text>
</comment>
<reference evidence="6 7" key="1">
    <citation type="submission" date="2020-04" db="EMBL/GenBank/DDBJ databases">
        <authorList>
            <person name="Klaysubun C."/>
            <person name="Duangmal K."/>
            <person name="Lipun K."/>
        </authorList>
    </citation>
    <scope>NUCLEOTIDE SEQUENCE [LARGE SCALE GENOMIC DNA]</scope>
    <source>
        <strain evidence="6 7">K10HN5</strain>
    </source>
</reference>
<dbReference type="Pfam" id="PF00440">
    <property type="entry name" value="TetR_N"/>
    <property type="match status" value="1"/>
</dbReference>
<name>A0ABX1SKE6_9PSEU</name>
<keyword evidence="2 4" id="KW-0238">DNA-binding</keyword>
<evidence type="ECO:0000256" key="4">
    <source>
        <dbReference type="PROSITE-ProRule" id="PRU00335"/>
    </source>
</evidence>
<proteinExistence type="predicted"/>
<dbReference type="PANTHER" id="PTHR30055">
    <property type="entry name" value="HTH-TYPE TRANSCRIPTIONAL REGULATOR RUTR"/>
    <property type="match status" value="1"/>
</dbReference>
<protein>
    <submittedName>
        <fullName evidence="6">TetR/AcrR family transcriptional regulator</fullName>
    </submittedName>
</protein>
<feature type="DNA-binding region" description="H-T-H motif" evidence="4">
    <location>
        <begin position="32"/>
        <end position="51"/>
    </location>
</feature>
<organism evidence="6 7">
    <name type="scientific">Pseudonocardia acidicola</name>
    <dbReference type="NCBI Taxonomy" id="2724939"/>
    <lineage>
        <taxon>Bacteria</taxon>
        <taxon>Bacillati</taxon>
        <taxon>Actinomycetota</taxon>
        <taxon>Actinomycetes</taxon>
        <taxon>Pseudonocardiales</taxon>
        <taxon>Pseudonocardiaceae</taxon>
        <taxon>Pseudonocardia</taxon>
    </lineage>
</organism>
<dbReference type="PROSITE" id="PS50977">
    <property type="entry name" value="HTH_TETR_2"/>
    <property type="match status" value="1"/>
</dbReference>
<keyword evidence="3" id="KW-0804">Transcription</keyword>
<dbReference type="InterPro" id="IPR050109">
    <property type="entry name" value="HTH-type_TetR-like_transc_reg"/>
</dbReference>
<dbReference type="InterPro" id="IPR009057">
    <property type="entry name" value="Homeodomain-like_sf"/>
</dbReference>